<dbReference type="EMBL" id="WAEL01000006">
    <property type="protein sequence ID" value="NID11793.1"/>
    <property type="molecule type" value="Genomic_DNA"/>
</dbReference>
<feature type="signal peptide" evidence="1">
    <location>
        <begin position="1"/>
        <end position="19"/>
    </location>
</feature>
<dbReference type="Proteomes" id="UP000606008">
    <property type="component" value="Unassembled WGS sequence"/>
</dbReference>
<keyword evidence="1" id="KW-0732">Signal</keyword>
<evidence type="ECO:0000313" key="3">
    <source>
        <dbReference type="Proteomes" id="UP000606008"/>
    </source>
</evidence>
<dbReference type="RefSeq" id="WP_085415034.1">
    <property type="nucleotide sequence ID" value="NZ_WAEL01000006.1"/>
</dbReference>
<organism evidence="2 3">
    <name type="scientific">Fibrivirga algicola</name>
    <dbReference type="NCBI Taxonomy" id="2950420"/>
    <lineage>
        <taxon>Bacteria</taxon>
        <taxon>Pseudomonadati</taxon>
        <taxon>Bacteroidota</taxon>
        <taxon>Cytophagia</taxon>
        <taxon>Cytophagales</taxon>
        <taxon>Spirosomataceae</taxon>
        <taxon>Fibrivirga</taxon>
    </lineage>
</organism>
<dbReference type="InterPro" id="IPR019850">
    <property type="entry name" value="GldD-like"/>
</dbReference>
<proteinExistence type="predicted"/>
<comment type="caution">
    <text evidence="2">The sequence shown here is derived from an EMBL/GenBank/DDBJ whole genome shotgun (WGS) entry which is preliminary data.</text>
</comment>
<keyword evidence="2" id="KW-0449">Lipoprotein</keyword>
<dbReference type="NCBIfam" id="TIGR03512">
    <property type="entry name" value="GldD_lipo"/>
    <property type="match status" value="1"/>
</dbReference>
<accession>A0ABX0QMH0</accession>
<gene>
    <name evidence="2" type="primary">gldD</name>
    <name evidence="2" type="ORF">F7231_16590</name>
</gene>
<sequence>MTPRHLCASLFALATLAFAACTSSDEPNYVPKPKGYPRIDLPTATYVTSPAGHPYQFEVNRIARVLPDTFARAEPHWIFVYYPTLKATVQITYKPVLNNTERLRGLLADAYKLTAKHNVKASMIEQQQVRLKNGLAASLITLEGEVPSQFQFVTTDSTRHFLRGALYFDTATANDSLAPVIKYVRADMMQMLNTLTWK</sequence>
<name>A0ABX0QMH0_9BACT</name>
<dbReference type="PROSITE" id="PS51257">
    <property type="entry name" value="PROKAR_LIPOPROTEIN"/>
    <property type="match status" value="1"/>
</dbReference>
<protein>
    <submittedName>
        <fullName evidence="2">Gliding motility lipoprotein GldD</fullName>
    </submittedName>
</protein>
<dbReference type="Pfam" id="PF25593">
    <property type="entry name" value="GldD_lipo"/>
    <property type="match status" value="1"/>
</dbReference>
<evidence type="ECO:0000256" key="1">
    <source>
        <dbReference type="SAM" id="SignalP"/>
    </source>
</evidence>
<evidence type="ECO:0000313" key="2">
    <source>
        <dbReference type="EMBL" id="NID11793.1"/>
    </source>
</evidence>
<keyword evidence="3" id="KW-1185">Reference proteome</keyword>
<feature type="chain" id="PRO_5046128509" evidence="1">
    <location>
        <begin position="20"/>
        <end position="198"/>
    </location>
</feature>
<reference evidence="2" key="1">
    <citation type="submission" date="2024-05" db="EMBL/GenBank/DDBJ databases">
        <authorList>
            <person name="Jung D.-H."/>
        </authorList>
    </citation>
    <scope>NUCLEOTIDE SEQUENCE</scope>
    <source>
        <strain evidence="2">JA-25</strain>
    </source>
</reference>